<organism evidence="9 10">
    <name type="scientific">Intestinibacter bartlettii</name>
    <dbReference type="NCBI Taxonomy" id="261299"/>
    <lineage>
        <taxon>Bacteria</taxon>
        <taxon>Bacillati</taxon>
        <taxon>Bacillota</taxon>
        <taxon>Clostridia</taxon>
        <taxon>Peptostreptococcales</taxon>
        <taxon>Peptostreptococcaceae</taxon>
        <taxon>Intestinibacter</taxon>
    </lineage>
</organism>
<dbReference type="CDD" id="cd06261">
    <property type="entry name" value="TM_PBP2"/>
    <property type="match status" value="1"/>
</dbReference>
<comment type="similarity">
    <text evidence="7">Belongs to the binding-protein-dependent transport system permease family.</text>
</comment>
<keyword evidence="6 7" id="KW-0472">Membrane</keyword>
<dbReference type="InterPro" id="IPR000515">
    <property type="entry name" value="MetI-like"/>
</dbReference>
<name>A0ABS6DUH9_9FIRM</name>
<keyword evidence="5 7" id="KW-1133">Transmembrane helix</keyword>
<keyword evidence="10" id="KW-1185">Reference proteome</keyword>
<feature type="transmembrane region" description="Helical" evidence="7">
    <location>
        <begin position="150"/>
        <end position="169"/>
    </location>
</feature>
<feature type="transmembrane region" description="Helical" evidence="7">
    <location>
        <begin position="220"/>
        <end position="236"/>
    </location>
</feature>
<keyword evidence="2 7" id="KW-0813">Transport</keyword>
<dbReference type="NCBIfam" id="TIGR01097">
    <property type="entry name" value="PhnE"/>
    <property type="match status" value="1"/>
</dbReference>
<dbReference type="EMBL" id="JAHLOQ010000005">
    <property type="protein sequence ID" value="MBU5335419.1"/>
    <property type="molecule type" value="Genomic_DNA"/>
</dbReference>
<accession>A0ABS6DUH9</accession>
<sequence>MLKAIKNIFKPEKIVLSDGQEIQPPKSIVPYVIIGLVISVLIASNVTGFSLSTIMERGNQFFIILKGMIPPDFSYAKSVLPPLLDTIKMSILGSMIGCFIAIPFAIISSVNINKSKIVLNLVRFVLSITRTLPTLIIALVATYIFGLGTFAGTVAITIFSFGLVVKMLYEKIETVDMGPFEAMEALGSTKLKAFIGTIMPQILPSYLSICLYTFEINVRYAAILGYVGAGGIGLILNEKIGWREYDKLGMILVMLFITVVIIENVSKYIRERLG</sequence>
<feature type="transmembrane region" description="Helical" evidence="7">
    <location>
        <begin position="91"/>
        <end position="112"/>
    </location>
</feature>
<keyword evidence="3" id="KW-1003">Cell membrane</keyword>
<evidence type="ECO:0000313" key="9">
    <source>
        <dbReference type="EMBL" id="MBU5335419.1"/>
    </source>
</evidence>
<gene>
    <name evidence="9" type="primary">phnE</name>
    <name evidence="9" type="ORF">KQI20_03110</name>
</gene>
<keyword evidence="4 7" id="KW-0812">Transmembrane</keyword>
<evidence type="ECO:0000256" key="7">
    <source>
        <dbReference type="RuleBase" id="RU363032"/>
    </source>
</evidence>
<feature type="transmembrane region" description="Helical" evidence="7">
    <location>
        <begin position="248"/>
        <end position="269"/>
    </location>
</feature>
<dbReference type="InterPro" id="IPR005769">
    <property type="entry name" value="PhnE/PtxC"/>
</dbReference>
<reference evidence="9 10" key="1">
    <citation type="submission" date="2021-06" db="EMBL/GenBank/DDBJ databases">
        <authorList>
            <person name="Sun Q."/>
            <person name="Li D."/>
        </authorList>
    </citation>
    <scope>NUCLEOTIDE SEQUENCE [LARGE SCALE GENOMIC DNA]</scope>
    <source>
        <strain evidence="9 10">N19</strain>
    </source>
</reference>
<dbReference type="Pfam" id="PF00528">
    <property type="entry name" value="BPD_transp_1"/>
    <property type="match status" value="1"/>
</dbReference>
<proteinExistence type="inferred from homology"/>
<evidence type="ECO:0000256" key="5">
    <source>
        <dbReference type="ARBA" id="ARBA00022989"/>
    </source>
</evidence>
<dbReference type="Proteomes" id="UP001196301">
    <property type="component" value="Unassembled WGS sequence"/>
</dbReference>
<evidence type="ECO:0000256" key="6">
    <source>
        <dbReference type="ARBA" id="ARBA00023136"/>
    </source>
</evidence>
<evidence type="ECO:0000256" key="2">
    <source>
        <dbReference type="ARBA" id="ARBA00022448"/>
    </source>
</evidence>
<protein>
    <submittedName>
        <fullName evidence="9">Phosphonate ABC transporter, permease protein PhnE</fullName>
    </submittedName>
</protein>
<evidence type="ECO:0000256" key="3">
    <source>
        <dbReference type="ARBA" id="ARBA00022475"/>
    </source>
</evidence>
<evidence type="ECO:0000256" key="4">
    <source>
        <dbReference type="ARBA" id="ARBA00022692"/>
    </source>
</evidence>
<feature type="transmembrane region" description="Helical" evidence="7">
    <location>
        <begin position="28"/>
        <end position="51"/>
    </location>
</feature>
<evidence type="ECO:0000259" key="8">
    <source>
        <dbReference type="PROSITE" id="PS50928"/>
    </source>
</evidence>
<evidence type="ECO:0000256" key="1">
    <source>
        <dbReference type="ARBA" id="ARBA00004651"/>
    </source>
</evidence>
<evidence type="ECO:0000313" key="10">
    <source>
        <dbReference type="Proteomes" id="UP001196301"/>
    </source>
</evidence>
<dbReference type="PROSITE" id="PS50928">
    <property type="entry name" value="ABC_TM1"/>
    <property type="match status" value="1"/>
</dbReference>
<dbReference type="PANTHER" id="PTHR30043">
    <property type="entry name" value="PHOSPHONATES TRANSPORT SYSTEM PERMEASE PROTEIN"/>
    <property type="match status" value="1"/>
</dbReference>
<comment type="subcellular location">
    <subcellularLocation>
        <location evidence="1 7">Cell membrane</location>
        <topology evidence="1 7">Multi-pass membrane protein</topology>
    </subcellularLocation>
</comment>
<comment type="caution">
    <text evidence="9">The sequence shown here is derived from an EMBL/GenBank/DDBJ whole genome shotgun (WGS) entry which is preliminary data.</text>
</comment>
<dbReference type="PANTHER" id="PTHR30043:SF1">
    <property type="entry name" value="ABC TRANSPORT SYSTEM PERMEASE PROTEIN P69"/>
    <property type="match status" value="1"/>
</dbReference>
<feature type="transmembrane region" description="Helical" evidence="7">
    <location>
        <begin position="124"/>
        <end position="144"/>
    </location>
</feature>
<dbReference type="RefSeq" id="WP_216568536.1">
    <property type="nucleotide sequence ID" value="NZ_JAHLOQ010000005.1"/>
</dbReference>
<feature type="domain" description="ABC transmembrane type-1" evidence="8">
    <location>
        <begin position="83"/>
        <end position="266"/>
    </location>
</feature>